<dbReference type="AlphaFoldDB" id="A0A2C9V857"/>
<dbReference type="SMR" id="A0A2C9V857"/>
<keyword evidence="5" id="KW-0804">Transcription</keyword>
<accession>A0A2C9V857</accession>
<dbReference type="GO" id="GO:0043565">
    <property type="term" value="F:sequence-specific DNA binding"/>
    <property type="evidence" value="ECO:0000318"/>
    <property type="project" value="GO_Central"/>
</dbReference>
<evidence type="ECO:0000256" key="2">
    <source>
        <dbReference type="ARBA" id="ARBA00007163"/>
    </source>
</evidence>
<keyword evidence="6" id="KW-0539">Nucleus</keyword>
<feature type="compositionally biased region" description="Low complexity" evidence="8">
    <location>
        <begin position="7"/>
        <end position="26"/>
    </location>
</feature>
<evidence type="ECO:0000313" key="10">
    <source>
        <dbReference type="EMBL" id="OAY40886.1"/>
    </source>
</evidence>
<dbReference type="OrthoDB" id="1928614at2759"/>
<feature type="domain" description="BZIP" evidence="9">
    <location>
        <begin position="158"/>
        <end position="214"/>
    </location>
</feature>
<feature type="region of interest" description="Disordered" evidence="8">
    <location>
        <begin position="1"/>
        <end position="32"/>
    </location>
</feature>
<dbReference type="GO" id="GO:0003700">
    <property type="term" value="F:DNA-binding transcription factor activity"/>
    <property type="evidence" value="ECO:0007669"/>
    <property type="project" value="InterPro"/>
</dbReference>
<dbReference type="InterPro" id="IPR046347">
    <property type="entry name" value="bZIP_sf"/>
</dbReference>
<protein>
    <recommendedName>
        <fullName evidence="9">BZIP domain-containing protein</fullName>
    </recommendedName>
</protein>
<dbReference type="SMART" id="SM00338">
    <property type="entry name" value="BRLZ"/>
    <property type="match status" value="1"/>
</dbReference>
<dbReference type="EMBL" id="CM004395">
    <property type="protein sequence ID" value="OAY40886.1"/>
    <property type="molecule type" value="Genomic_DNA"/>
</dbReference>
<dbReference type="GO" id="GO:0005634">
    <property type="term" value="C:nucleus"/>
    <property type="evidence" value="ECO:0000318"/>
    <property type="project" value="GO_Central"/>
</dbReference>
<evidence type="ECO:0000256" key="7">
    <source>
        <dbReference type="SAM" id="Coils"/>
    </source>
</evidence>
<comment type="similarity">
    <text evidence="2">Belongs to the bZIP family.</text>
</comment>
<keyword evidence="3" id="KW-0805">Transcription regulation</keyword>
<name>A0A2C9V857_MANES</name>
<dbReference type="PROSITE" id="PS50217">
    <property type="entry name" value="BZIP"/>
    <property type="match status" value="1"/>
</dbReference>
<gene>
    <name evidence="10" type="ORF">MANES_09G059527v8</name>
</gene>
<evidence type="ECO:0000259" key="9">
    <source>
        <dbReference type="PROSITE" id="PS50217"/>
    </source>
</evidence>
<dbReference type="InterPro" id="IPR044827">
    <property type="entry name" value="GBF-like"/>
</dbReference>
<dbReference type="PANTHER" id="PTHR45967:SF28">
    <property type="entry name" value="BASIC-LEUCINE ZIPPER (BZIP) TRANSCRIPTION FACTOR FAMILY PROTEIN"/>
    <property type="match status" value="1"/>
</dbReference>
<dbReference type="SUPFAM" id="SSF57959">
    <property type="entry name" value="Leucine zipper domain"/>
    <property type="match status" value="1"/>
</dbReference>
<dbReference type="InterPro" id="IPR045314">
    <property type="entry name" value="bZIP_plant_GBF1"/>
</dbReference>
<keyword evidence="4" id="KW-0238">DNA-binding</keyword>
<reference evidence="11" key="1">
    <citation type="journal article" date="2016" name="Nat. Biotechnol.">
        <title>Sequencing wild and cultivated cassava and related species reveals extensive interspecific hybridization and genetic diversity.</title>
        <authorList>
            <person name="Bredeson J.V."/>
            <person name="Lyons J.B."/>
            <person name="Prochnik S.E."/>
            <person name="Wu G.A."/>
            <person name="Ha C.M."/>
            <person name="Edsinger-Gonzales E."/>
            <person name="Grimwood J."/>
            <person name="Schmutz J."/>
            <person name="Rabbi I.Y."/>
            <person name="Egesi C."/>
            <person name="Nauluvula P."/>
            <person name="Lebot V."/>
            <person name="Ndunguru J."/>
            <person name="Mkamilo G."/>
            <person name="Bart R.S."/>
            <person name="Setter T.L."/>
            <person name="Gleadow R.M."/>
            <person name="Kulakow P."/>
            <person name="Ferguson M.E."/>
            <person name="Rounsley S."/>
            <person name="Rokhsar D.S."/>
        </authorList>
    </citation>
    <scope>NUCLEOTIDE SEQUENCE [LARGE SCALE GENOMIC DNA]</scope>
    <source>
        <strain evidence="11">cv. AM560-2</strain>
    </source>
</reference>
<proteinExistence type="inferred from homology"/>
<comment type="caution">
    <text evidence="10">The sequence shown here is derived from an EMBL/GenBank/DDBJ whole genome shotgun (WGS) entry which is preliminary data.</text>
</comment>
<dbReference type="GO" id="GO:0006355">
    <property type="term" value="P:regulation of DNA-templated transcription"/>
    <property type="evidence" value="ECO:0000318"/>
    <property type="project" value="GO_Central"/>
</dbReference>
<evidence type="ECO:0000256" key="8">
    <source>
        <dbReference type="SAM" id="MobiDB-lite"/>
    </source>
</evidence>
<evidence type="ECO:0000313" key="11">
    <source>
        <dbReference type="Proteomes" id="UP000091857"/>
    </source>
</evidence>
<sequence length="511" mass="55903">MDLERCSVSTSSSSSSSSSGSSSSGVAADQMMRIEMEAAEALADLAHLTMRECRSGDSGGRWGSKGKRGKKRIKSESSPDDCASNPVVDSVHSCPDLAPDQAVMDQQHGESICRNVVISSTKAELDADATKPTPICVKSRSSYGGSRSRQNLTEAEKEARRLRRILANRESARQTIRRRQVLCEELSKKAADLAWENENLKREKELALKEYQSLGFKNKHLKAQMAKLIKTEVVEPQGDLKSPHEKRPTTPAPNCQLLFYNQHPFSQLCWPSIIQSPNSVQSHNGPQNAISIPSTISMVTNGELDSSQQQQENPMIVNGSRTPLYIVSCPWFFPVHDHVNGIRPQTSLGLKHIRDGTSVNNQYSSSSSSKAAALTVDQLSPLPEKVKLEAPGSTEIRVINDLIETPVGFPPDRGSQCVESHPKETTPTPVILGSIAVKNENGLQSEVLPYVDGICTKSSQLVSALPGKNQGPFNFPSKKLVDAAAAAEARRRRKELTKLKSLHSRQCRMNC</sequence>
<dbReference type="STRING" id="3983.A0A2C9V857"/>
<evidence type="ECO:0000256" key="6">
    <source>
        <dbReference type="ARBA" id="ARBA00023242"/>
    </source>
</evidence>
<dbReference type="Gramene" id="Manes.09G059527.1.v8.1">
    <property type="protein sequence ID" value="Manes.09G059527.1.v8.1.CDS"/>
    <property type="gene ID" value="Manes.09G059527.v8.1"/>
</dbReference>
<dbReference type="PANTHER" id="PTHR45967">
    <property type="entry name" value="G-BOX-BINDING FACTOR 3-RELATED"/>
    <property type="match status" value="1"/>
</dbReference>
<feature type="coiled-coil region" evidence="7">
    <location>
        <begin position="152"/>
        <end position="210"/>
    </location>
</feature>
<feature type="compositionally biased region" description="Basic residues" evidence="8">
    <location>
        <begin position="64"/>
        <end position="73"/>
    </location>
</feature>
<dbReference type="InterPro" id="IPR004827">
    <property type="entry name" value="bZIP"/>
</dbReference>
<keyword evidence="11" id="KW-1185">Reference proteome</keyword>
<dbReference type="Proteomes" id="UP000091857">
    <property type="component" value="Chromosome 9"/>
</dbReference>
<evidence type="ECO:0000256" key="1">
    <source>
        <dbReference type="ARBA" id="ARBA00004123"/>
    </source>
</evidence>
<dbReference type="CDD" id="cd14702">
    <property type="entry name" value="bZIP_plant_GBF1"/>
    <property type="match status" value="1"/>
</dbReference>
<feature type="region of interest" description="Disordered" evidence="8">
    <location>
        <begin position="53"/>
        <end position="87"/>
    </location>
</feature>
<comment type="subcellular location">
    <subcellularLocation>
        <location evidence="1">Nucleus</location>
    </subcellularLocation>
</comment>
<organism evidence="10 11">
    <name type="scientific">Manihot esculenta</name>
    <name type="common">Cassava</name>
    <name type="synonym">Jatropha manihot</name>
    <dbReference type="NCBI Taxonomy" id="3983"/>
    <lineage>
        <taxon>Eukaryota</taxon>
        <taxon>Viridiplantae</taxon>
        <taxon>Streptophyta</taxon>
        <taxon>Embryophyta</taxon>
        <taxon>Tracheophyta</taxon>
        <taxon>Spermatophyta</taxon>
        <taxon>Magnoliopsida</taxon>
        <taxon>eudicotyledons</taxon>
        <taxon>Gunneridae</taxon>
        <taxon>Pentapetalae</taxon>
        <taxon>rosids</taxon>
        <taxon>fabids</taxon>
        <taxon>Malpighiales</taxon>
        <taxon>Euphorbiaceae</taxon>
        <taxon>Crotonoideae</taxon>
        <taxon>Manihoteae</taxon>
        <taxon>Manihot</taxon>
    </lineage>
</organism>
<evidence type="ECO:0000256" key="4">
    <source>
        <dbReference type="ARBA" id="ARBA00023125"/>
    </source>
</evidence>
<evidence type="ECO:0000256" key="5">
    <source>
        <dbReference type="ARBA" id="ARBA00023163"/>
    </source>
</evidence>
<keyword evidence="7" id="KW-0175">Coiled coil</keyword>
<evidence type="ECO:0000256" key="3">
    <source>
        <dbReference type="ARBA" id="ARBA00023015"/>
    </source>
</evidence>